<dbReference type="Pfam" id="PF01514">
    <property type="entry name" value="YscJ_FliF"/>
    <property type="match status" value="1"/>
</dbReference>
<sequence length="296" mass="31907">MFIVLLAGCEGSFREGLDENQANDLIVLLGQQGIKAKKMRAKDGSWDIQVNGNERVYADQIIQAYDRPRNKHPTLGDVFPGGGLLPSEAETRIRYQYALSQELSQSIEKIEGVLSAYVNVAIPEKDPKQATPTPPSAAAVIRYRSDQRIDLLKPQIKALIAGSIPGGSPDDISLLMVPVYPVPPTATLQEVETHAGLRYRASEWIRVVLLTGLPWLVALALLLVMLRTMGRGSRSQWNALCALFKKLKDRFGSGQSAYTTGASSGPGYASKGLSGLMGRGKAKSATDSEGGSNAQP</sequence>
<dbReference type="InterPro" id="IPR045851">
    <property type="entry name" value="AMP-bd_C_sf"/>
</dbReference>
<feature type="transmembrane region" description="Helical" evidence="8">
    <location>
        <begin position="204"/>
        <end position="226"/>
    </location>
</feature>
<dbReference type="Gene3D" id="3.30.300.30">
    <property type="match status" value="1"/>
</dbReference>
<evidence type="ECO:0000256" key="4">
    <source>
        <dbReference type="ARBA" id="ARBA00023136"/>
    </source>
</evidence>
<organism evidence="11 12">
    <name type="scientific">Dyella nitratireducens</name>
    <dbReference type="NCBI Taxonomy" id="1849580"/>
    <lineage>
        <taxon>Bacteria</taxon>
        <taxon>Pseudomonadati</taxon>
        <taxon>Pseudomonadota</taxon>
        <taxon>Gammaproteobacteria</taxon>
        <taxon>Lysobacterales</taxon>
        <taxon>Rhodanobacteraceae</taxon>
        <taxon>Dyella</taxon>
    </lineage>
</organism>
<proteinExistence type="inferred from homology"/>
<evidence type="ECO:0000256" key="6">
    <source>
        <dbReference type="ARBA" id="ARBA00023237"/>
    </source>
</evidence>
<reference evidence="12" key="1">
    <citation type="journal article" date="2019" name="Int. J. Syst. Evol. Microbiol.">
        <title>The Global Catalogue of Microorganisms (GCM) 10K type strain sequencing project: providing services to taxonomists for standard genome sequencing and annotation.</title>
        <authorList>
            <consortium name="The Broad Institute Genomics Platform"/>
            <consortium name="The Broad Institute Genome Sequencing Center for Infectious Disease"/>
            <person name="Wu L."/>
            <person name="Ma J."/>
        </authorList>
    </citation>
    <scope>NUCLEOTIDE SEQUENCE [LARGE SCALE GENOMIC DNA]</scope>
    <source>
        <strain evidence="12">CGMCC 1.15439</strain>
    </source>
</reference>
<keyword evidence="6 8" id="KW-0998">Cell outer membrane</keyword>
<keyword evidence="7 8" id="KW-0449">Lipoprotein</keyword>
<name>A0ABQ1FP91_9GAMM</name>
<keyword evidence="8" id="KW-0812">Transmembrane</keyword>
<dbReference type="Gene3D" id="3.30.70.1530">
    <property type="entry name" value="Hypothetical protein rpa1041"/>
    <property type="match status" value="1"/>
</dbReference>
<dbReference type="InterPro" id="IPR006182">
    <property type="entry name" value="FliF_N_dom"/>
</dbReference>
<gene>
    <name evidence="11" type="ORF">GCM10010981_09720</name>
</gene>
<evidence type="ECO:0000256" key="3">
    <source>
        <dbReference type="ARBA" id="ARBA00022729"/>
    </source>
</evidence>
<evidence type="ECO:0000259" key="10">
    <source>
        <dbReference type="Pfam" id="PF01514"/>
    </source>
</evidence>
<dbReference type="InterPro" id="IPR003282">
    <property type="entry name" value="T3SS_SctJ"/>
</dbReference>
<protein>
    <recommendedName>
        <fullName evidence="8">Lipoprotein</fullName>
    </recommendedName>
</protein>
<evidence type="ECO:0000313" key="12">
    <source>
        <dbReference type="Proteomes" id="UP000620046"/>
    </source>
</evidence>
<keyword evidence="3 8" id="KW-0732">Signal</keyword>
<evidence type="ECO:0000256" key="9">
    <source>
        <dbReference type="SAM" id="MobiDB-lite"/>
    </source>
</evidence>
<dbReference type="EMBL" id="BMJA01000001">
    <property type="protein sequence ID" value="GGA23458.1"/>
    <property type="molecule type" value="Genomic_DNA"/>
</dbReference>
<keyword evidence="4 8" id="KW-0472">Membrane</keyword>
<feature type="compositionally biased region" description="Polar residues" evidence="9">
    <location>
        <begin position="285"/>
        <end position="296"/>
    </location>
</feature>
<dbReference type="PANTHER" id="PTHR30046">
    <property type="entry name" value="FLAGELLAR M-RING PROTEIN"/>
    <property type="match status" value="1"/>
</dbReference>
<comment type="similarity">
    <text evidence="2 8">Belongs to the YscJ lipoprotein family.</text>
</comment>
<evidence type="ECO:0000256" key="1">
    <source>
        <dbReference type="ARBA" id="ARBA00004459"/>
    </source>
</evidence>
<keyword evidence="8" id="KW-1133">Transmembrane helix</keyword>
<feature type="region of interest" description="Disordered" evidence="9">
    <location>
        <begin position="257"/>
        <end position="296"/>
    </location>
</feature>
<evidence type="ECO:0000256" key="7">
    <source>
        <dbReference type="ARBA" id="ARBA00023288"/>
    </source>
</evidence>
<evidence type="ECO:0000256" key="5">
    <source>
        <dbReference type="ARBA" id="ARBA00023139"/>
    </source>
</evidence>
<keyword evidence="12" id="KW-1185">Reference proteome</keyword>
<comment type="caution">
    <text evidence="11">The sequence shown here is derived from an EMBL/GenBank/DDBJ whole genome shotgun (WGS) entry which is preliminary data.</text>
</comment>
<keyword evidence="5 8" id="KW-0564">Palmitate</keyword>
<dbReference type="Proteomes" id="UP000620046">
    <property type="component" value="Unassembled WGS sequence"/>
</dbReference>
<evidence type="ECO:0000313" key="11">
    <source>
        <dbReference type="EMBL" id="GGA23458.1"/>
    </source>
</evidence>
<dbReference type="NCBIfam" id="TIGR02544">
    <property type="entry name" value="III_secr_YscJ"/>
    <property type="match status" value="1"/>
</dbReference>
<comment type="subcellular location">
    <subcellularLocation>
        <location evidence="1">Cell outer membrane</location>
        <topology evidence="1">Lipid-anchor</topology>
    </subcellularLocation>
</comment>
<dbReference type="PANTHER" id="PTHR30046:SF2">
    <property type="entry name" value="YOP PROTEINS TRANSLOCATION LIPOPROTEIN J"/>
    <property type="match status" value="1"/>
</dbReference>
<accession>A0ABQ1FP91</accession>
<feature type="domain" description="Flagellar M-ring N-terminal" evidence="10">
    <location>
        <begin position="16"/>
        <end position="174"/>
    </location>
</feature>
<dbReference type="InterPro" id="IPR043427">
    <property type="entry name" value="YscJ/FliF"/>
</dbReference>
<evidence type="ECO:0000256" key="8">
    <source>
        <dbReference type="RuleBase" id="RU364102"/>
    </source>
</evidence>
<evidence type="ECO:0000256" key="2">
    <source>
        <dbReference type="ARBA" id="ARBA00009509"/>
    </source>
</evidence>
<dbReference type="PRINTS" id="PR01338">
    <property type="entry name" value="TYPE3OMKPROT"/>
</dbReference>